<comment type="caution">
    <text evidence="2">The sequence shown here is derived from an EMBL/GenBank/DDBJ whole genome shotgun (WGS) entry which is preliminary data.</text>
</comment>
<reference evidence="2 3" key="2">
    <citation type="submission" date="2020-06" db="EMBL/GenBank/DDBJ databases">
        <title>Ramlibacter rhizophilus sp. nov., isolated from rhizosphere soil of national flower Mugunghwa from South Korea.</title>
        <authorList>
            <person name="Zheng-Fei Y."/>
            <person name="Huan T."/>
        </authorList>
    </citation>
    <scope>NUCLEOTIDE SEQUENCE [LARGE SCALE GENOMIC DNA]</scope>
    <source>
        <strain evidence="2 3">B156</strain>
    </source>
</reference>
<protein>
    <submittedName>
        <fullName evidence="2">Uncharacterized protein</fullName>
    </submittedName>
</protein>
<sequence>MQFNHKAIAVLVIAMGGVIAGAYTLGKGAGNAPATAAAPAGSVAAAMGGQVAQAAPAGNIQAPAGHPPVAEGGAPPPKARSRSTRPPSSCTSASASAT</sequence>
<name>A0A849KQ47_9BURK</name>
<dbReference type="EMBL" id="JABFCS010000001">
    <property type="protein sequence ID" value="NNU43939.1"/>
    <property type="molecule type" value="Genomic_DNA"/>
</dbReference>
<organism evidence="2 3">
    <name type="scientific">Ramlibacter montanisoli</name>
    <dbReference type="NCBI Taxonomy" id="2732512"/>
    <lineage>
        <taxon>Bacteria</taxon>
        <taxon>Pseudomonadati</taxon>
        <taxon>Pseudomonadota</taxon>
        <taxon>Betaproteobacteria</taxon>
        <taxon>Burkholderiales</taxon>
        <taxon>Comamonadaceae</taxon>
        <taxon>Ramlibacter</taxon>
    </lineage>
</organism>
<accession>A0A849KQ47</accession>
<dbReference type="AlphaFoldDB" id="A0A849KQ47"/>
<dbReference type="RefSeq" id="WP_171560046.1">
    <property type="nucleotide sequence ID" value="NZ_JABFCS010000001.1"/>
</dbReference>
<keyword evidence="3" id="KW-1185">Reference proteome</keyword>
<feature type="region of interest" description="Disordered" evidence="1">
    <location>
        <begin position="57"/>
        <end position="98"/>
    </location>
</feature>
<feature type="compositionally biased region" description="Low complexity" evidence="1">
    <location>
        <begin position="84"/>
        <end position="98"/>
    </location>
</feature>
<evidence type="ECO:0000313" key="3">
    <source>
        <dbReference type="Proteomes" id="UP000552954"/>
    </source>
</evidence>
<evidence type="ECO:0000256" key="1">
    <source>
        <dbReference type="SAM" id="MobiDB-lite"/>
    </source>
</evidence>
<proteinExistence type="predicted"/>
<reference evidence="2 3" key="1">
    <citation type="submission" date="2020-05" db="EMBL/GenBank/DDBJ databases">
        <authorList>
            <person name="Khan S.A."/>
            <person name="Jeon C.O."/>
            <person name="Chun B.H."/>
        </authorList>
    </citation>
    <scope>NUCLEOTIDE SEQUENCE [LARGE SCALE GENOMIC DNA]</scope>
    <source>
        <strain evidence="2 3">B156</strain>
    </source>
</reference>
<gene>
    <name evidence="2" type="ORF">HK415_13430</name>
</gene>
<dbReference type="Proteomes" id="UP000552954">
    <property type="component" value="Unassembled WGS sequence"/>
</dbReference>
<evidence type="ECO:0000313" key="2">
    <source>
        <dbReference type="EMBL" id="NNU43939.1"/>
    </source>
</evidence>